<dbReference type="Proteomes" id="UP001186974">
    <property type="component" value="Unassembled WGS sequence"/>
</dbReference>
<comment type="caution">
    <text evidence="1">The sequence shown here is derived from an EMBL/GenBank/DDBJ whole genome shotgun (WGS) entry which is preliminary data.</text>
</comment>
<sequence>MVVPNLLPTSHATIESDNELYEGFDGALHVDLDEAADATYLINHDEARTFSGYARSKNPAVVATIHPYDFSINQILHHQKARFGELLHEGGELTPPPSDNHDTVAVKELWQRDLALRQVIRDGNIIVERCDDATEARCDNPLCDANLGAVYLAFEEPGDWQSLRLKMDGSAWTAVNNSASVSASLDTVLGNPWASAILELSKLPQAVGVVEKQILKRAKEAGTLLVFQRMYEAGGSSGPCLTFCVGCLEGLWKGIGLLKVDETAETNEDGSMVFD</sequence>
<evidence type="ECO:0000313" key="2">
    <source>
        <dbReference type="Proteomes" id="UP001186974"/>
    </source>
</evidence>
<name>A0ACC3DZW2_9PEZI</name>
<dbReference type="EMBL" id="JAWDJW010000003">
    <property type="protein sequence ID" value="KAK3082232.1"/>
    <property type="molecule type" value="Genomic_DNA"/>
</dbReference>
<proteinExistence type="predicted"/>
<accession>A0ACC3DZW2</accession>
<protein>
    <submittedName>
        <fullName evidence="1">Uncharacterized protein</fullName>
    </submittedName>
</protein>
<evidence type="ECO:0000313" key="1">
    <source>
        <dbReference type="EMBL" id="KAK3082232.1"/>
    </source>
</evidence>
<organism evidence="1 2">
    <name type="scientific">Coniosporium uncinatum</name>
    <dbReference type="NCBI Taxonomy" id="93489"/>
    <lineage>
        <taxon>Eukaryota</taxon>
        <taxon>Fungi</taxon>
        <taxon>Dikarya</taxon>
        <taxon>Ascomycota</taxon>
        <taxon>Pezizomycotina</taxon>
        <taxon>Dothideomycetes</taxon>
        <taxon>Dothideomycetes incertae sedis</taxon>
        <taxon>Coniosporium</taxon>
    </lineage>
</organism>
<reference evidence="1" key="1">
    <citation type="submission" date="2024-09" db="EMBL/GenBank/DDBJ databases">
        <title>Black Yeasts Isolated from many extreme environments.</title>
        <authorList>
            <person name="Coleine C."/>
            <person name="Stajich J.E."/>
            <person name="Selbmann L."/>
        </authorList>
    </citation>
    <scope>NUCLEOTIDE SEQUENCE</scope>
    <source>
        <strain evidence="1">CCFEE 5737</strain>
    </source>
</reference>
<gene>
    <name evidence="1" type="ORF">LTS18_010649</name>
</gene>
<keyword evidence="2" id="KW-1185">Reference proteome</keyword>